<feature type="transmembrane region" description="Helical" evidence="7">
    <location>
        <begin position="158"/>
        <end position="182"/>
    </location>
</feature>
<evidence type="ECO:0000256" key="4">
    <source>
        <dbReference type="ARBA" id="ARBA00022692"/>
    </source>
</evidence>
<name>A0A419SNW0_9BACL</name>
<dbReference type="EMBL" id="MCHY01000006">
    <property type="protein sequence ID" value="RKD25957.1"/>
    <property type="molecule type" value="Genomic_DNA"/>
</dbReference>
<keyword evidence="6 7" id="KW-0472">Membrane</keyword>
<evidence type="ECO:0000256" key="7">
    <source>
        <dbReference type="RuleBase" id="RU363032"/>
    </source>
</evidence>
<keyword evidence="4 7" id="KW-0812">Transmembrane</keyword>
<evidence type="ECO:0000256" key="5">
    <source>
        <dbReference type="ARBA" id="ARBA00022989"/>
    </source>
</evidence>
<dbReference type="Gene3D" id="1.10.3720.10">
    <property type="entry name" value="MetI-like"/>
    <property type="match status" value="1"/>
</dbReference>
<accession>A0A419SNW0</accession>
<protein>
    <recommendedName>
        <fullName evidence="8">ABC transmembrane type-1 domain-containing protein</fullName>
    </recommendedName>
</protein>
<keyword evidence="3" id="KW-1003">Cell membrane</keyword>
<organism evidence="9 10">
    <name type="scientific">Ammoniphilus oxalaticus</name>
    <dbReference type="NCBI Taxonomy" id="66863"/>
    <lineage>
        <taxon>Bacteria</taxon>
        <taxon>Bacillati</taxon>
        <taxon>Bacillota</taxon>
        <taxon>Bacilli</taxon>
        <taxon>Bacillales</taxon>
        <taxon>Paenibacillaceae</taxon>
        <taxon>Aneurinibacillus group</taxon>
        <taxon>Ammoniphilus</taxon>
    </lineage>
</organism>
<keyword evidence="2 7" id="KW-0813">Transport</keyword>
<dbReference type="InterPro" id="IPR000515">
    <property type="entry name" value="MetI-like"/>
</dbReference>
<dbReference type="GO" id="GO:0005886">
    <property type="term" value="C:plasma membrane"/>
    <property type="evidence" value="ECO:0007669"/>
    <property type="project" value="UniProtKB-SubCell"/>
</dbReference>
<dbReference type="OrthoDB" id="9809527at2"/>
<dbReference type="CDD" id="cd06261">
    <property type="entry name" value="TM_PBP2"/>
    <property type="match status" value="1"/>
</dbReference>
<comment type="subcellular location">
    <subcellularLocation>
        <location evidence="1 7">Cell membrane</location>
        <topology evidence="1 7">Multi-pass membrane protein</topology>
    </subcellularLocation>
</comment>
<feature type="transmembrane region" description="Helical" evidence="7">
    <location>
        <begin position="12"/>
        <end position="33"/>
    </location>
</feature>
<feature type="transmembrane region" description="Helical" evidence="7">
    <location>
        <begin position="214"/>
        <end position="237"/>
    </location>
</feature>
<dbReference type="PROSITE" id="PS50928">
    <property type="entry name" value="ABC_TM1"/>
    <property type="match status" value="1"/>
</dbReference>
<dbReference type="Pfam" id="PF00528">
    <property type="entry name" value="BPD_transp_1"/>
    <property type="match status" value="1"/>
</dbReference>
<evidence type="ECO:0000256" key="3">
    <source>
        <dbReference type="ARBA" id="ARBA00022475"/>
    </source>
</evidence>
<feature type="domain" description="ABC transmembrane type-1" evidence="8">
    <location>
        <begin position="72"/>
        <end position="286"/>
    </location>
</feature>
<evidence type="ECO:0000256" key="1">
    <source>
        <dbReference type="ARBA" id="ARBA00004651"/>
    </source>
</evidence>
<sequence>MESQMKRKDQLYGWLFVLPALLVLVAVILYPLLNTIFLSLQQKVLIAPSKDGYIGLDHYGRLLRDTQVRKYMINTLVFTCCSVALKMIIGMIGALLLNTKRKGAKVYWSIFMIPWLAPSVVAALVWKWILHDQFGILNQVLRQIGLLDHQVAWLSDPLLAFIAVVVVDAWVGVPFMIVVLLAGMQTIPREWYEAAVVDGANRWRRFLHITLPGLKPIVIVMGTISLIGTFNSFNIIYTMTGGGPIDSTTTMALHIHRTAFTNYDFGYASALSVVTFVLIMGVATFYIRRLQMKGER</sequence>
<dbReference type="PANTHER" id="PTHR43005:SF1">
    <property type="entry name" value="SPERMIDINE_PUTRESCINE TRANSPORT SYSTEM PERMEASE PROTEIN"/>
    <property type="match status" value="1"/>
</dbReference>
<keyword evidence="10" id="KW-1185">Reference proteome</keyword>
<dbReference type="Proteomes" id="UP000284219">
    <property type="component" value="Unassembled WGS sequence"/>
</dbReference>
<evidence type="ECO:0000256" key="2">
    <source>
        <dbReference type="ARBA" id="ARBA00022448"/>
    </source>
</evidence>
<proteinExistence type="inferred from homology"/>
<feature type="transmembrane region" description="Helical" evidence="7">
    <location>
        <begin position="265"/>
        <end position="287"/>
    </location>
</feature>
<dbReference type="InterPro" id="IPR035906">
    <property type="entry name" value="MetI-like_sf"/>
</dbReference>
<evidence type="ECO:0000313" key="10">
    <source>
        <dbReference type="Proteomes" id="UP000284219"/>
    </source>
</evidence>
<evidence type="ECO:0000259" key="8">
    <source>
        <dbReference type="PROSITE" id="PS50928"/>
    </source>
</evidence>
<feature type="transmembrane region" description="Helical" evidence="7">
    <location>
        <begin position="106"/>
        <end position="129"/>
    </location>
</feature>
<gene>
    <name evidence="9" type="ORF">BEP19_03260</name>
</gene>
<comment type="similarity">
    <text evidence="7">Belongs to the binding-protein-dependent transport system permease family.</text>
</comment>
<evidence type="ECO:0000313" key="9">
    <source>
        <dbReference type="EMBL" id="RKD25957.1"/>
    </source>
</evidence>
<comment type="caution">
    <text evidence="9">The sequence shown here is derived from an EMBL/GenBank/DDBJ whole genome shotgun (WGS) entry which is preliminary data.</text>
</comment>
<reference evidence="9 10" key="1">
    <citation type="submission" date="2016-08" db="EMBL/GenBank/DDBJ databases">
        <title>Novel Firmicute Genomes.</title>
        <authorList>
            <person name="Poppleton D.I."/>
            <person name="Gribaldo S."/>
        </authorList>
    </citation>
    <scope>NUCLEOTIDE SEQUENCE [LARGE SCALE GENOMIC DNA]</scope>
    <source>
        <strain evidence="9 10">RAOx-1</strain>
    </source>
</reference>
<dbReference type="PANTHER" id="PTHR43005">
    <property type="entry name" value="BLR7065 PROTEIN"/>
    <property type="match status" value="1"/>
</dbReference>
<keyword evidence="5 7" id="KW-1133">Transmembrane helix</keyword>
<dbReference type="AlphaFoldDB" id="A0A419SNW0"/>
<evidence type="ECO:0000256" key="6">
    <source>
        <dbReference type="ARBA" id="ARBA00023136"/>
    </source>
</evidence>
<feature type="transmembrane region" description="Helical" evidence="7">
    <location>
        <begin position="71"/>
        <end position="97"/>
    </location>
</feature>
<dbReference type="GO" id="GO:0055085">
    <property type="term" value="P:transmembrane transport"/>
    <property type="evidence" value="ECO:0007669"/>
    <property type="project" value="InterPro"/>
</dbReference>
<dbReference type="SUPFAM" id="SSF161098">
    <property type="entry name" value="MetI-like"/>
    <property type="match status" value="1"/>
</dbReference>